<evidence type="ECO:0000259" key="3">
    <source>
        <dbReference type="Pfam" id="PF16344"/>
    </source>
</evidence>
<dbReference type="PANTHER" id="PTHR30273">
    <property type="entry name" value="PERIPLASMIC SIGNAL SENSOR AND SIGMA FACTOR ACTIVATOR FECR-RELATED"/>
    <property type="match status" value="1"/>
</dbReference>
<keyword evidence="5" id="KW-1185">Reference proteome</keyword>
<evidence type="ECO:0000313" key="5">
    <source>
        <dbReference type="Proteomes" id="UP001153642"/>
    </source>
</evidence>
<name>A0ABT6FNG7_9FLAO</name>
<dbReference type="PIRSF" id="PIRSF018266">
    <property type="entry name" value="FecR"/>
    <property type="match status" value="1"/>
</dbReference>
<organism evidence="4 5">
    <name type="scientific">Galbibacter pacificus</name>
    <dbReference type="NCBI Taxonomy" id="2996052"/>
    <lineage>
        <taxon>Bacteria</taxon>
        <taxon>Pseudomonadati</taxon>
        <taxon>Bacteroidota</taxon>
        <taxon>Flavobacteriia</taxon>
        <taxon>Flavobacteriales</taxon>
        <taxon>Flavobacteriaceae</taxon>
        <taxon>Galbibacter</taxon>
    </lineage>
</organism>
<dbReference type="InterPro" id="IPR012373">
    <property type="entry name" value="Ferrdict_sens_TM"/>
</dbReference>
<keyword evidence="1" id="KW-0472">Membrane</keyword>
<keyword evidence="1" id="KW-1133">Transmembrane helix</keyword>
<dbReference type="EMBL" id="JAPMUA010000001">
    <property type="protein sequence ID" value="MDG3584604.1"/>
    <property type="molecule type" value="Genomic_DNA"/>
</dbReference>
<dbReference type="InterPro" id="IPR006860">
    <property type="entry name" value="FecR"/>
</dbReference>
<dbReference type="Pfam" id="PF04773">
    <property type="entry name" value="FecR"/>
    <property type="match status" value="1"/>
</dbReference>
<dbReference type="Pfam" id="PF16344">
    <property type="entry name" value="FecR_C"/>
    <property type="match status" value="1"/>
</dbReference>
<evidence type="ECO:0000259" key="2">
    <source>
        <dbReference type="Pfam" id="PF04773"/>
    </source>
</evidence>
<feature type="transmembrane region" description="Helical" evidence="1">
    <location>
        <begin position="76"/>
        <end position="93"/>
    </location>
</feature>
<reference evidence="4" key="1">
    <citation type="submission" date="2022-11" db="EMBL/GenBank/DDBJ databases">
        <title>High-quality draft genome sequence of Galbibacter sp. strain CMA-7.</title>
        <authorList>
            <person name="Wei L."/>
            <person name="Dong C."/>
            <person name="Shao Z."/>
        </authorList>
    </citation>
    <scope>NUCLEOTIDE SEQUENCE</scope>
    <source>
        <strain evidence="4">CMA-7</strain>
    </source>
</reference>
<evidence type="ECO:0000313" key="4">
    <source>
        <dbReference type="EMBL" id="MDG3584604.1"/>
    </source>
</evidence>
<feature type="domain" description="Protein FecR C-terminal" evidence="3">
    <location>
        <begin position="308"/>
        <end position="375"/>
    </location>
</feature>
<dbReference type="PANTHER" id="PTHR30273:SF2">
    <property type="entry name" value="PROTEIN FECR"/>
    <property type="match status" value="1"/>
</dbReference>
<comment type="caution">
    <text evidence="4">The sequence shown here is derived from an EMBL/GenBank/DDBJ whole genome shotgun (WGS) entry which is preliminary data.</text>
</comment>
<dbReference type="Gene3D" id="2.60.120.1440">
    <property type="match status" value="1"/>
</dbReference>
<proteinExistence type="predicted"/>
<sequence>MEFKLLIKKLNGELTNEEKNSFDSWYEESEKHREYFAKVKENYNKEPFSVNTDKAYSKLKGKYNLKKKKGLPYKKVAIAAITVGVAFISYLLYKPDLKKEKQSEVVSTTLEIPYGSSKAILSKDDGTKVVLSKGVKYEDDQIISNGKEIAYKHADNKSGEVNYNTLKVPRGGIFKIKLSDGTLVWLNSESEIRYPVSFNKNQSRKVELHYGEAYFDVSSSEKNHGTSFEVLSHKQSIEVVGTQFNVKAYKEDPVIATTLVEGKVTIESPVSRQKLVPGNQSIFNKNNTKVSVNTVNVHDYISWKEGWFSFTDKPLKEIMKVLSRWYDVDVIIENTKAGEIKFNGVFNKKQDLKQILSIIEKTNEINFEITNKTVVMK</sequence>
<accession>A0ABT6FNG7</accession>
<dbReference type="RefSeq" id="WP_277898362.1">
    <property type="nucleotide sequence ID" value="NZ_JAPMUA010000001.1"/>
</dbReference>
<dbReference type="Proteomes" id="UP001153642">
    <property type="component" value="Unassembled WGS sequence"/>
</dbReference>
<keyword evidence="1" id="KW-0812">Transmembrane</keyword>
<gene>
    <name evidence="4" type="ORF">OSR52_01900</name>
</gene>
<dbReference type="InterPro" id="IPR032508">
    <property type="entry name" value="FecR_C"/>
</dbReference>
<protein>
    <submittedName>
        <fullName evidence="4">FecR family protein</fullName>
    </submittedName>
</protein>
<evidence type="ECO:0000256" key="1">
    <source>
        <dbReference type="SAM" id="Phobius"/>
    </source>
</evidence>
<dbReference type="Gene3D" id="3.55.50.30">
    <property type="match status" value="1"/>
</dbReference>
<feature type="domain" description="FecR protein" evidence="2">
    <location>
        <begin position="165"/>
        <end position="264"/>
    </location>
</feature>